<proteinExistence type="predicted"/>
<comment type="caution">
    <text evidence="1">The sequence shown here is derived from an EMBL/GenBank/DDBJ whole genome shotgun (WGS) entry which is preliminary data.</text>
</comment>
<name>A0A4S2FVK6_9BACT</name>
<evidence type="ECO:0000313" key="2">
    <source>
        <dbReference type="Proteomes" id="UP000310760"/>
    </source>
</evidence>
<evidence type="ECO:0000313" key="1">
    <source>
        <dbReference type="EMBL" id="TGY73410.1"/>
    </source>
</evidence>
<dbReference type="PANTHER" id="PTHR38733">
    <property type="entry name" value="PROTEIN MCRC"/>
    <property type="match status" value="1"/>
</dbReference>
<dbReference type="GO" id="GO:0016787">
    <property type="term" value="F:hydrolase activity"/>
    <property type="evidence" value="ECO:0007669"/>
    <property type="project" value="UniProtKB-KW"/>
</dbReference>
<accession>A0A4S2FVK6</accession>
<dbReference type="EMBL" id="SRYJ01000001">
    <property type="protein sequence ID" value="TGY73410.1"/>
    <property type="molecule type" value="Genomic_DNA"/>
</dbReference>
<keyword evidence="1" id="KW-0255">Endonuclease</keyword>
<dbReference type="PIRSF" id="PIRSF003109">
    <property type="entry name" value="McrC"/>
    <property type="match status" value="1"/>
</dbReference>
<dbReference type="InterPro" id="IPR014407">
    <property type="entry name" value="McrC_bac"/>
</dbReference>
<dbReference type="Proteomes" id="UP000310760">
    <property type="component" value="Unassembled WGS sequence"/>
</dbReference>
<keyword evidence="1" id="KW-0378">Hydrolase</keyword>
<reference evidence="1 2" key="1">
    <citation type="submission" date="2019-04" db="EMBL/GenBank/DDBJ databases">
        <title>Microbes associate with the intestines of laboratory mice.</title>
        <authorList>
            <person name="Navarre W."/>
            <person name="Wong E."/>
            <person name="Huang K."/>
            <person name="Tropini C."/>
            <person name="Ng K."/>
            <person name="Yu B."/>
        </authorList>
    </citation>
    <scope>NUCLEOTIDE SEQUENCE [LARGE SCALE GENOMIC DNA]</scope>
    <source>
        <strain evidence="1 2">NM22_B1</strain>
    </source>
</reference>
<dbReference type="RefSeq" id="WP_016212958.1">
    <property type="nucleotide sequence ID" value="NZ_SRYJ01000001.1"/>
</dbReference>
<dbReference type="Pfam" id="PF10117">
    <property type="entry name" value="McrBC"/>
    <property type="match status" value="1"/>
</dbReference>
<sequence length="348" mass="41258">MSVNKNIFIKNIYYMLAYAFQELQRNQYEDIQSEDFDEIHQLLAEILIHGVSFQLKKGLHKEYISKTESIASVKGKIDIPGTVQHLMQRKMRISCQYDELSENCLFNQIIKTTCEILLSHPSVKTSQKFTIKRLMLFFSEVNEIPPLSIKWNLLRYDRNSRTYQMLHYICFFIIDNMILTSQEGKFKMSRFSDEHMCRLYEKFVLEYYRKEHPETKARAAQIKWNIDEQLSTTDILPILQTDIYLTLKDRTLIIDTKYYSQTMQEHFDKVSIHSANLNQILVYVLNEDDNMQGKVDGMLLYAKTDEDIVPDGQLKWKTGSTIYFRTLDLGVDFKYIRKQLDDFLITKS</sequence>
<dbReference type="PANTHER" id="PTHR38733:SF1">
    <property type="entry name" value="TYPE IV METHYL-DIRECTED RESTRICTION ENZYME ECOKMCRBC"/>
    <property type="match status" value="1"/>
</dbReference>
<protein>
    <submittedName>
        <fullName evidence="1">5-methylcytosine-specific restriction endonuclease system specificity protein McrC</fullName>
        <ecNumber evidence="1">3.1.21.-</ecNumber>
    </submittedName>
</protein>
<dbReference type="InterPro" id="IPR019292">
    <property type="entry name" value="McrC"/>
</dbReference>
<dbReference type="GO" id="GO:0004519">
    <property type="term" value="F:endonuclease activity"/>
    <property type="evidence" value="ECO:0007669"/>
    <property type="project" value="UniProtKB-KW"/>
</dbReference>
<dbReference type="NCBIfam" id="NF007277">
    <property type="entry name" value="PRK09736.1"/>
    <property type="match status" value="1"/>
</dbReference>
<gene>
    <name evidence="1" type="primary">mcrC</name>
    <name evidence="1" type="ORF">E5339_00265</name>
</gene>
<dbReference type="GO" id="GO:0009307">
    <property type="term" value="P:DNA restriction-modification system"/>
    <property type="evidence" value="ECO:0007669"/>
    <property type="project" value="InterPro"/>
</dbReference>
<organism evidence="1 2">
    <name type="scientific">Phocaeicola sartorii</name>
    <dbReference type="NCBI Taxonomy" id="671267"/>
    <lineage>
        <taxon>Bacteria</taxon>
        <taxon>Pseudomonadati</taxon>
        <taxon>Bacteroidota</taxon>
        <taxon>Bacteroidia</taxon>
        <taxon>Bacteroidales</taxon>
        <taxon>Bacteroidaceae</taxon>
        <taxon>Phocaeicola</taxon>
    </lineage>
</organism>
<dbReference type="AlphaFoldDB" id="A0A4S2FVK6"/>
<dbReference type="EC" id="3.1.21.-" evidence="1"/>
<keyword evidence="1" id="KW-0540">Nuclease</keyword>